<evidence type="ECO:0000313" key="1">
    <source>
        <dbReference type="EMBL" id="QSX32185.1"/>
    </source>
</evidence>
<dbReference type="SUPFAM" id="SSF54523">
    <property type="entry name" value="Pili subunits"/>
    <property type="match status" value="1"/>
</dbReference>
<accession>A0ABX7QMG6</accession>
<organism evidence="1 2">
    <name type="scientific">Shewanella avicenniae</name>
    <dbReference type="NCBI Taxonomy" id="2814294"/>
    <lineage>
        <taxon>Bacteria</taxon>
        <taxon>Pseudomonadati</taxon>
        <taxon>Pseudomonadota</taxon>
        <taxon>Gammaproteobacteria</taxon>
        <taxon>Alteromonadales</taxon>
        <taxon>Shewanellaceae</taxon>
        <taxon>Shewanella</taxon>
    </lineage>
</organism>
<dbReference type="Proteomes" id="UP000662770">
    <property type="component" value="Chromosome"/>
</dbReference>
<name>A0ABX7QMG6_9GAMM</name>
<dbReference type="InterPro" id="IPR012902">
    <property type="entry name" value="N_methyl_site"/>
</dbReference>
<sequence>MVIGQRGLSLVEMMVTVAVAGILALYGGSLTASWLGKQQLQATQEVLQQGYAKARSVALTHGANGASNSASLLLLTNKQLCVQNGDYTALNCTDALWQAQLAVDSITIAQQQTACIAFNSAGLPSSGVVNSQNCATSTQYSISKGSNNANGYLE</sequence>
<dbReference type="EMBL" id="CP071503">
    <property type="protein sequence ID" value="QSX32185.1"/>
    <property type="molecule type" value="Genomic_DNA"/>
</dbReference>
<dbReference type="RefSeq" id="WP_207353430.1">
    <property type="nucleotide sequence ID" value="NZ_CP071503.1"/>
</dbReference>
<dbReference type="Pfam" id="PF07963">
    <property type="entry name" value="N_methyl"/>
    <property type="match status" value="1"/>
</dbReference>
<gene>
    <name evidence="1" type="ORF">JYB87_10360</name>
</gene>
<dbReference type="NCBIfam" id="TIGR02532">
    <property type="entry name" value="IV_pilin_GFxxxE"/>
    <property type="match status" value="1"/>
</dbReference>
<reference evidence="1 2" key="1">
    <citation type="submission" date="2021-03" db="EMBL/GenBank/DDBJ databases">
        <title>Novel species identification of genus Shewanella.</title>
        <authorList>
            <person name="Liu G."/>
            <person name="Zhang Q."/>
        </authorList>
    </citation>
    <scope>NUCLEOTIDE SEQUENCE [LARGE SCALE GENOMIC DNA]</scope>
    <source>
        <strain evidence="1 2">FJAT-51800</strain>
    </source>
</reference>
<proteinExistence type="predicted"/>
<keyword evidence="2" id="KW-1185">Reference proteome</keyword>
<dbReference type="InterPro" id="IPR045584">
    <property type="entry name" value="Pilin-like"/>
</dbReference>
<evidence type="ECO:0000313" key="2">
    <source>
        <dbReference type="Proteomes" id="UP000662770"/>
    </source>
</evidence>
<protein>
    <submittedName>
        <fullName evidence="1">Type II secretion system protein</fullName>
    </submittedName>
</protein>